<protein>
    <recommendedName>
        <fullName evidence="3">Lipoprotein</fullName>
    </recommendedName>
</protein>
<dbReference type="EMBL" id="MH908913">
    <property type="protein sequence ID" value="AYM53934.1"/>
    <property type="molecule type" value="Genomic_DNA"/>
</dbReference>
<accession>A0A3S7UYX6</accession>
<name>A0A3S7UYX6_CORCK</name>
<organism evidence="2">
    <name type="scientific">Corallococcus coralloides</name>
    <name type="common">Myxococcus coralloides</name>
    <dbReference type="NCBI Taxonomy" id="184914"/>
    <lineage>
        <taxon>Bacteria</taxon>
        <taxon>Pseudomonadati</taxon>
        <taxon>Myxococcota</taxon>
        <taxon>Myxococcia</taxon>
        <taxon>Myxococcales</taxon>
        <taxon>Cystobacterineae</taxon>
        <taxon>Myxococcaceae</taxon>
        <taxon>Corallococcus</taxon>
    </lineage>
</organism>
<dbReference type="SUPFAM" id="SSF63825">
    <property type="entry name" value="YWTD domain"/>
    <property type="match status" value="1"/>
</dbReference>
<feature type="signal peptide" evidence="1">
    <location>
        <begin position="1"/>
        <end position="26"/>
    </location>
</feature>
<evidence type="ECO:0008006" key="3">
    <source>
        <dbReference type="Google" id="ProtNLM"/>
    </source>
</evidence>
<evidence type="ECO:0000313" key="2">
    <source>
        <dbReference type="EMBL" id="AYM53934.1"/>
    </source>
</evidence>
<keyword evidence="1" id="KW-0732">Signal</keyword>
<dbReference type="InterPro" id="IPR030916">
    <property type="entry name" value="ELWxxDGT_rpt"/>
</dbReference>
<proteinExistence type="predicted"/>
<reference evidence="2" key="1">
    <citation type="journal article" date="2018" name="J. Ind. Microbiol. Biotechnol.">
        <title>Genome mining reveals uncommon alkylpyrones as type III PKS products from myxobacteria.</title>
        <authorList>
            <person name="Hug J.J."/>
            <person name="Panter F."/>
            <person name="Krug D."/>
            <person name="Muller R."/>
        </authorList>
    </citation>
    <scope>NUCLEOTIDE SEQUENCE</scope>
    <source>
        <strain evidence="2">MCy6431</strain>
    </source>
</reference>
<feature type="chain" id="PRO_5019504692" description="Lipoprotein" evidence="1">
    <location>
        <begin position="27"/>
        <end position="482"/>
    </location>
</feature>
<dbReference type="NCBIfam" id="TIGR04534">
    <property type="entry name" value="ELWxxDGT_rpt"/>
    <property type="match status" value="1"/>
</dbReference>
<evidence type="ECO:0000256" key="1">
    <source>
        <dbReference type="SAM" id="SignalP"/>
    </source>
</evidence>
<dbReference type="PROSITE" id="PS51257">
    <property type="entry name" value="PROKAR_LIPOPROTEIN"/>
    <property type="match status" value="1"/>
</dbReference>
<sequence length="482" mass="51723">MMSRWGRKSWGWLLGLALAACGGTFSEPHEDASQETPEALDTGGTCPSATRLADFSAGGPFGTPTELTGVKGTLYFVVDDGIHGPALWASDGTTGGTRLFRDFDTTPRSLTEARGLLFFIVDRTLWRTDGTDAGTVPLVTAAEPPSFFTPIGIVGEFRGRLFFRLYTPELGSELWVSDGTPAGTRLYRDLNPGPPSSGVGEMVETASGNLVFEARLGEAGDTLVVLELSPTGVLEALYSTPGNEEAAIFNLVAVEDRVFFLVDLSDGSPALFTSDGTPGAAVFLTAWDDVTTPHGFTSYEGRLYFVAEEDDSPGINLELWVSDGTPGGTGRLVDILPGEDGSRPRGLTVFEGLLYFAADDGEHGRELWVSDGTAEGTRLARDIRPGPEGSSPYGFEVANRKLYFAADDGEHGIEPWKVFQGRARLVEDIVPGPVGSVPRVYRFEFGEDPVFARAGGYLFFSTESLEFWSLLTGAYCPPSGKR</sequence>
<dbReference type="AlphaFoldDB" id="A0A3S7UYX6"/>